<organism evidence="2 3">
    <name type="scientific">Flavobacterium litorale</name>
    <dbReference type="NCBI Taxonomy" id="2856519"/>
    <lineage>
        <taxon>Bacteria</taxon>
        <taxon>Pseudomonadati</taxon>
        <taxon>Bacteroidota</taxon>
        <taxon>Flavobacteriia</taxon>
        <taxon>Flavobacteriales</taxon>
        <taxon>Flavobacteriaceae</taxon>
        <taxon>Flavobacterium</taxon>
    </lineage>
</organism>
<name>A0ABX8V680_9FLAO</name>
<sequence>MKKYALLLLAIVIVSCNSSISDEDIAYLNGYWEIEKAITPDGVEKEYKVNATVDYFEVEENKGIRKKVMPQLDGTYRVNDTAEAIAIVREDDKTYIAYKTNYSEWKEQIIELDKEHMVIKNEQDIEYHYKKSVPFGSK</sequence>
<dbReference type="RefSeq" id="WP_220640684.1">
    <property type="nucleotide sequence ID" value="NZ_CP080429.1"/>
</dbReference>
<evidence type="ECO:0008006" key="4">
    <source>
        <dbReference type="Google" id="ProtNLM"/>
    </source>
</evidence>
<keyword evidence="3" id="KW-1185">Reference proteome</keyword>
<dbReference type="PROSITE" id="PS51257">
    <property type="entry name" value="PROKAR_LIPOPROTEIN"/>
    <property type="match status" value="1"/>
</dbReference>
<accession>A0ABX8V680</accession>
<keyword evidence="1" id="KW-0732">Signal</keyword>
<evidence type="ECO:0000256" key="1">
    <source>
        <dbReference type="SAM" id="SignalP"/>
    </source>
</evidence>
<dbReference type="Proteomes" id="UP000825381">
    <property type="component" value="Chromosome"/>
</dbReference>
<evidence type="ECO:0000313" key="2">
    <source>
        <dbReference type="EMBL" id="QYJ68341.1"/>
    </source>
</evidence>
<proteinExistence type="predicted"/>
<dbReference type="EMBL" id="CP080429">
    <property type="protein sequence ID" value="QYJ68341.1"/>
    <property type="molecule type" value="Genomic_DNA"/>
</dbReference>
<feature type="signal peptide" evidence="1">
    <location>
        <begin position="1"/>
        <end position="21"/>
    </location>
</feature>
<evidence type="ECO:0000313" key="3">
    <source>
        <dbReference type="Proteomes" id="UP000825381"/>
    </source>
</evidence>
<gene>
    <name evidence="2" type="ORF">K1I41_00170</name>
</gene>
<feature type="chain" id="PRO_5047231773" description="Lipocalin-like domain-containing protein" evidence="1">
    <location>
        <begin position="22"/>
        <end position="138"/>
    </location>
</feature>
<protein>
    <recommendedName>
        <fullName evidence="4">Lipocalin-like domain-containing protein</fullName>
    </recommendedName>
</protein>
<reference evidence="2 3" key="1">
    <citation type="submission" date="2021-07" db="EMBL/GenBank/DDBJ databases">
        <title>Flavobacterium WSW3-B6 sp.nov, isolated from seaweed.</title>
        <authorList>
            <person name="Muhammad N."/>
            <person name="Ho H."/>
            <person name="Lee Y.-J."/>
            <person name="Nguyen T."/>
            <person name="Ho J."/>
            <person name="Kim S.-G."/>
        </authorList>
    </citation>
    <scope>NUCLEOTIDE SEQUENCE [LARGE SCALE GENOMIC DNA]</scope>
    <source>
        <strain evidence="2 3">WSW3-B6</strain>
    </source>
</reference>